<sequence length="191" mass="19741">MTTSPTSPAGPASPRTGGGPALRLRPRGRHVLLAVPPALAGPALVCAGAWMPSSTLLLVGLGLSGALLRSALILCGGLTEAWPDGLSNRLVGRAAETPWERVDALVVTRSLFGRSVQVEERDGARISLAAPRNGLLLRSPGFDADLERLRRMPGGGRRPVPVRLAASAPAIVVQGVLMAGFLGAMLLALVR</sequence>
<protein>
    <recommendedName>
        <fullName evidence="5">PH domain-containing protein</fullName>
    </recommendedName>
</protein>
<keyword evidence="2" id="KW-0812">Transmembrane</keyword>
<gene>
    <name evidence="3" type="ORF">ACFPZN_12255</name>
</gene>
<dbReference type="RefSeq" id="WP_378282008.1">
    <property type="nucleotide sequence ID" value="NZ_JBHSON010000013.1"/>
</dbReference>
<feature type="region of interest" description="Disordered" evidence="1">
    <location>
        <begin position="1"/>
        <end position="21"/>
    </location>
</feature>
<name>A0ABW0ZSW4_9ACTN</name>
<keyword evidence="2" id="KW-1133">Transmembrane helix</keyword>
<dbReference type="Proteomes" id="UP001596074">
    <property type="component" value="Unassembled WGS sequence"/>
</dbReference>
<evidence type="ECO:0000313" key="4">
    <source>
        <dbReference type="Proteomes" id="UP001596074"/>
    </source>
</evidence>
<evidence type="ECO:0000256" key="2">
    <source>
        <dbReference type="SAM" id="Phobius"/>
    </source>
</evidence>
<organism evidence="3 4">
    <name type="scientific">Actinomadura rugatobispora</name>
    <dbReference type="NCBI Taxonomy" id="1994"/>
    <lineage>
        <taxon>Bacteria</taxon>
        <taxon>Bacillati</taxon>
        <taxon>Actinomycetota</taxon>
        <taxon>Actinomycetes</taxon>
        <taxon>Streptosporangiales</taxon>
        <taxon>Thermomonosporaceae</taxon>
        <taxon>Actinomadura</taxon>
    </lineage>
</organism>
<keyword evidence="2" id="KW-0472">Membrane</keyword>
<proteinExistence type="predicted"/>
<reference evidence="4" key="1">
    <citation type="journal article" date="2019" name="Int. J. Syst. Evol. Microbiol.">
        <title>The Global Catalogue of Microorganisms (GCM) 10K type strain sequencing project: providing services to taxonomists for standard genome sequencing and annotation.</title>
        <authorList>
            <consortium name="The Broad Institute Genomics Platform"/>
            <consortium name="The Broad Institute Genome Sequencing Center for Infectious Disease"/>
            <person name="Wu L."/>
            <person name="Ma J."/>
        </authorList>
    </citation>
    <scope>NUCLEOTIDE SEQUENCE [LARGE SCALE GENOMIC DNA]</scope>
    <source>
        <strain evidence="4">KCTC 42087</strain>
    </source>
</reference>
<dbReference type="EMBL" id="JBHSON010000013">
    <property type="protein sequence ID" value="MFC5746386.1"/>
    <property type="molecule type" value="Genomic_DNA"/>
</dbReference>
<comment type="caution">
    <text evidence="3">The sequence shown here is derived from an EMBL/GenBank/DDBJ whole genome shotgun (WGS) entry which is preliminary data.</text>
</comment>
<evidence type="ECO:0008006" key="5">
    <source>
        <dbReference type="Google" id="ProtNLM"/>
    </source>
</evidence>
<keyword evidence="4" id="KW-1185">Reference proteome</keyword>
<feature type="transmembrane region" description="Helical" evidence="2">
    <location>
        <begin position="31"/>
        <end position="50"/>
    </location>
</feature>
<evidence type="ECO:0000313" key="3">
    <source>
        <dbReference type="EMBL" id="MFC5746386.1"/>
    </source>
</evidence>
<accession>A0ABW0ZSW4</accession>
<feature type="compositionally biased region" description="Low complexity" evidence="1">
    <location>
        <begin position="1"/>
        <end position="15"/>
    </location>
</feature>
<feature type="transmembrane region" description="Helical" evidence="2">
    <location>
        <begin position="160"/>
        <end position="190"/>
    </location>
</feature>
<evidence type="ECO:0000256" key="1">
    <source>
        <dbReference type="SAM" id="MobiDB-lite"/>
    </source>
</evidence>